<keyword evidence="2" id="KW-1185">Reference proteome</keyword>
<sequence length="86" mass="9296">PDRVEPAAGGLSGDPPGDATVLWNGDDATLDDWQKPDGSEPDWVETADYFEVNSNVNGNVQPQESLGDVHLHLEWRAPEDLDGIAN</sequence>
<protein>
    <submittedName>
        <fullName evidence="1">Uncharacterized protein</fullName>
    </submittedName>
</protein>
<organism evidence="1 2">
    <name type="scientific">Halorubrum saccharovorum DSM 1137</name>
    <dbReference type="NCBI Taxonomy" id="1227484"/>
    <lineage>
        <taxon>Archaea</taxon>
        <taxon>Methanobacteriati</taxon>
        <taxon>Methanobacteriota</taxon>
        <taxon>Stenosarchaea group</taxon>
        <taxon>Halobacteria</taxon>
        <taxon>Halobacteriales</taxon>
        <taxon>Haloferacaceae</taxon>
        <taxon>Halorubrum</taxon>
    </lineage>
</organism>
<feature type="non-terminal residue" evidence="1">
    <location>
        <position position="86"/>
    </location>
</feature>
<reference evidence="1 2" key="1">
    <citation type="journal article" date="2014" name="PLoS Genet.">
        <title>Phylogenetically driven sequencing of extremely halophilic archaea reveals strategies for static and dynamic osmo-response.</title>
        <authorList>
            <person name="Becker E.A."/>
            <person name="Seitzer P.M."/>
            <person name="Tritt A."/>
            <person name="Larsen D."/>
            <person name="Krusor M."/>
            <person name="Yao A.I."/>
            <person name="Wu D."/>
            <person name="Madern D."/>
            <person name="Eisen J.A."/>
            <person name="Darling A.E."/>
            <person name="Facciotti M.T."/>
        </authorList>
    </citation>
    <scope>NUCLEOTIDE SEQUENCE [LARGE SCALE GENOMIC DNA]</scope>
    <source>
        <strain evidence="1 2">DSM 1137</strain>
    </source>
</reference>
<name>M0DYH6_9EURY</name>
<dbReference type="RefSeq" id="WP_004048154.1">
    <property type="nucleotide sequence ID" value="NZ_AOJE01000031.1"/>
</dbReference>
<dbReference type="AlphaFoldDB" id="M0DYH6"/>
<comment type="caution">
    <text evidence="1">The sequence shown here is derived from an EMBL/GenBank/DDBJ whole genome shotgun (WGS) entry which is preliminary data.</text>
</comment>
<dbReference type="EMBL" id="AOJE01000031">
    <property type="protein sequence ID" value="ELZ39868.1"/>
    <property type="molecule type" value="Genomic_DNA"/>
</dbReference>
<dbReference type="Proteomes" id="UP000011514">
    <property type="component" value="Unassembled WGS sequence"/>
</dbReference>
<proteinExistence type="predicted"/>
<evidence type="ECO:0000313" key="1">
    <source>
        <dbReference type="EMBL" id="ELZ39868.1"/>
    </source>
</evidence>
<dbReference type="Gene3D" id="2.60.120.560">
    <property type="entry name" value="Exo-inulinase, domain 1"/>
    <property type="match status" value="1"/>
</dbReference>
<accession>M0DYH6</accession>
<gene>
    <name evidence="1" type="ORF">C471_08400</name>
</gene>
<evidence type="ECO:0000313" key="2">
    <source>
        <dbReference type="Proteomes" id="UP000011514"/>
    </source>
</evidence>
<feature type="non-terminal residue" evidence="1">
    <location>
        <position position="1"/>
    </location>
</feature>